<dbReference type="EMBL" id="SNRW01007806">
    <property type="protein sequence ID" value="KAA6380589.1"/>
    <property type="molecule type" value="Genomic_DNA"/>
</dbReference>
<evidence type="ECO:0000256" key="5">
    <source>
        <dbReference type="ARBA" id="ARBA00022840"/>
    </source>
</evidence>
<keyword evidence="2" id="KW-0808">Transferase</keyword>
<keyword evidence="4 7" id="KW-0418">Kinase</keyword>
<evidence type="ECO:0000313" key="7">
    <source>
        <dbReference type="EMBL" id="KAA6380589.1"/>
    </source>
</evidence>
<dbReference type="InterPro" id="IPR039448">
    <property type="entry name" value="Beta_helix"/>
</dbReference>
<dbReference type="AlphaFoldDB" id="A0A5J4VDM4"/>
<dbReference type="PANTHER" id="PTHR43671:SF13">
    <property type="entry name" value="SERINE_THREONINE-PROTEIN KINASE NEK2"/>
    <property type="match status" value="1"/>
</dbReference>
<keyword evidence="3" id="KW-0547">Nucleotide-binding</keyword>
<evidence type="ECO:0000259" key="6">
    <source>
        <dbReference type="PROSITE" id="PS50011"/>
    </source>
</evidence>
<dbReference type="OrthoDB" id="20524at2759"/>
<dbReference type="PANTHER" id="PTHR43671">
    <property type="entry name" value="SERINE/THREONINE-PROTEIN KINASE NEK"/>
    <property type="match status" value="1"/>
</dbReference>
<dbReference type="SMART" id="SM00220">
    <property type="entry name" value="S_TKc"/>
    <property type="match status" value="1"/>
</dbReference>
<dbReference type="InterPro" id="IPR006626">
    <property type="entry name" value="PbH1"/>
</dbReference>
<dbReference type="GO" id="GO:0004674">
    <property type="term" value="F:protein serine/threonine kinase activity"/>
    <property type="evidence" value="ECO:0007669"/>
    <property type="project" value="UniProtKB-EC"/>
</dbReference>
<name>A0A5J4VDM4_9EUKA</name>
<dbReference type="InterPro" id="IPR011050">
    <property type="entry name" value="Pectin_lyase_fold/virulence"/>
</dbReference>
<accession>A0A5J4VDM4</accession>
<comment type="caution">
    <text evidence="7">The sequence shown here is derived from an EMBL/GenBank/DDBJ whole genome shotgun (WGS) entry which is preliminary data.</text>
</comment>
<dbReference type="Pfam" id="PF00069">
    <property type="entry name" value="Pkinase"/>
    <property type="match status" value="1"/>
</dbReference>
<dbReference type="GO" id="GO:0005524">
    <property type="term" value="F:ATP binding"/>
    <property type="evidence" value="ECO:0007669"/>
    <property type="project" value="UniProtKB-KW"/>
</dbReference>
<evidence type="ECO:0000313" key="8">
    <source>
        <dbReference type="Proteomes" id="UP000324800"/>
    </source>
</evidence>
<dbReference type="InterPro" id="IPR011009">
    <property type="entry name" value="Kinase-like_dom_sf"/>
</dbReference>
<dbReference type="SMART" id="SM00710">
    <property type="entry name" value="PbH1"/>
    <property type="match status" value="7"/>
</dbReference>
<gene>
    <name evidence="7" type="ORF">EZS28_023884</name>
</gene>
<sequence>MRESGIDANDCSSSSPCKTLNADAIVNNINAADDYNVYIYDKTTLPSTLTITQTSPVRRFVKDSTSLSSFSDIIINETNTYFNVSGSILFEKINFIVSSGGTVECHSYEGGGIMAYIHSGSILTIDGQCQYIDCYARYGGGIYINIANGSIVLITSQCQFLDCYADYDGVLYASICNSSSLLTLEDCLFKGCHSRYDGGGAFFYSYYQGVVLVNKIIFENCNCIDGGGGICLIMEDNSSKQVINGSTFTNCRASNGGGIYIFFDDNSSLEFINTTFFNCTGNYGGGMCCRRSVYNSNLIITSDNLIFKDCSAQNGGGIFIGQYYVQIDNYCISFYSSNQILIDNCSASECGGGIYCSNNINLISLNNMIINNCRAPNGGGIYINANFSAQFQFIIDDVLIKECQANSNQYQIGYGGGIFLLGDGDYDPSSNDLDLRGMKIYNNSATNGGQSLYVVMINRMERLGKGAFGEVRKAIHKLNGQIVAWKEMSYYSNEEKLFVVKERDSLQNAYDEIKLNFPNQLIRMVQPLGFFLNNENDMAYIVMEYCERGDLRKFINNQKNDGKMIDEEDAWAMITELACAVYQLHSTRRIHGDLKCENVLLTNELKVKLADFALTRQLQFEKDYTTMQVGTILYQSPELLKRSNEGERSKIAQTMAADIWAMGVICYEILSQKHPFVNNKDNMTLDDLIKTITESNPPELQSQYSDRIKNLINKMLIKDVQKRFTINDIIKYQEIAQRIIN</sequence>
<dbReference type="SUPFAM" id="SSF56112">
    <property type="entry name" value="Protein kinase-like (PK-like)"/>
    <property type="match status" value="1"/>
</dbReference>
<keyword evidence="5" id="KW-0067">ATP-binding</keyword>
<feature type="domain" description="Protein kinase" evidence="6">
    <location>
        <begin position="457"/>
        <end position="735"/>
    </location>
</feature>
<organism evidence="7 8">
    <name type="scientific">Streblomastix strix</name>
    <dbReference type="NCBI Taxonomy" id="222440"/>
    <lineage>
        <taxon>Eukaryota</taxon>
        <taxon>Metamonada</taxon>
        <taxon>Preaxostyla</taxon>
        <taxon>Oxymonadida</taxon>
        <taxon>Streblomastigidae</taxon>
        <taxon>Streblomastix</taxon>
    </lineage>
</organism>
<dbReference type="PROSITE" id="PS50011">
    <property type="entry name" value="PROTEIN_KINASE_DOM"/>
    <property type="match status" value="1"/>
</dbReference>
<proteinExistence type="predicted"/>
<dbReference type="Proteomes" id="UP000324800">
    <property type="component" value="Unassembled WGS sequence"/>
</dbReference>
<evidence type="ECO:0000256" key="1">
    <source>
        <dbReference type="ARBA" id="ARBA00012513"/>
    </source>
</evidence>
<dbReference type="InterPro" id="IPR050660">
    <property type="entry name" value="NEK_Ser/Thr_kinase"/>
</dbReference>
<dbReference type="SUPFAM" id="SSF51126">
    <property type="entry name" value="Pectin lyase-like"/>
    <property type="match status" value="2"/>
</dbReference>
<dbReference type="Pfam" id="PF13229">
    <property type="entry name" value="Beta_helix"/>
    <property type="match status" value="1"/>
</dbReference>
<dbReference type="InterPro" id="IPR000719">
    <property type="entry name" value="Prot_kinase_dom"/>
</dbReference>
<dbReference type="EC" id="2.7.11.1" evidence="1"/>
<dbReference type="Gene3D" id="1.10.510.10">
    <property type="entry name" value="Transferase(Phosphotransferase) domain 1"/>
    <property type="match status" value="1"/>
</dbReference>
<evidence type="ECO:0000256" key="4">
    <source>
        <dbReference type="ARBA" id="ARBA00022777"/>
    </source>
</evidence>
<evidence type="ECO:0000256" key="3">
    <source>
        <dbReference type="ARBA" id="ARBA00022741"/>
    </source>
</evidence>
<protein>
    <recommendedName>
        <fullName evidence="1">non-specific serine/threonine protein kinase</fullName>
        <ecNumber evidence="1">2.7.11.1</ecNumber>
    </recommendedName>
</protein>
<reference evidence="7 8" key="1">
    <citation type="submission" date="2019-03" db="EMBL/GenBank/DDBJ databases">
        <title>Single cell metagenomics reveals metabolic interactions within the superorganism composed of flagellate Streblomastix strix and complex community of Bacteroidetes bacteria on its surface.</title>
        <authorList>
            <person name="Treitli S.C."/>
            <person name="Kolisko M."/>
            <person name="Husnik F."/>
            <person name="Keeling P."/>
            <person name="Hampl V."/>
        </authorList>
    </citation>
    <scope>NUCLEOTIDE SEQUENCE [LARGE SCALE GENOMIC DNA]</scope>
    <source>
        <strain evidence="7">ST1C</strain>
    </source>
</reference>
<evidence type="ECO:0000256" key="2">
    <source>
        <dbReference type="ARBA" id="ARBA00022679"/>
    </source>
</evidence>